<comment type="caution">
    <text evidence="2">The sequence shown here is derived from an EMBL/GenBank/DDBJ whole genome shotgun (WGS) entry which is preliminary data.</text>
</comment>
<organism evidence="2 3">
    <name type="scientific">Pseudonocardia nematodicida</name>
    <dbReference type="NCBI Taxonomy" id="1206997"/>
    <lineage>
        <taxon>Bacteria</taxon>
        <taxon>Bacillati</taxon>
        <taxon>Actinomycetota</taxon>
        <taxon>Actinomycetes</taxon>
        <taxon>Pseudonocardiales</taxon>
        <taxon>Pseudonocardiaceae</taxon>
        <taxon>Pseudonocardia</taxon>
    </lineage>
</organism>
<gene>
    <name evidence="2" type="ORF">WIS52_17235</name>
</gene>
<dbReference type="RefSeq" id="WP_349299277.1">
    <property type="nucleotide sequence ID" value="NZ_JBEDNQ010000006.1"/>
</dbReference>
<name>A0ABV1KCL9_9PSEU</name>
<feature type="domain" description="Pyridoxamine 5'-phosphate oxidase N-terminal" evidence="1">
    <location>
        <begin position="41"/>
        <end position="158"/>
    </location>
</feature>
<dbReference type="NCBIfam" id="TIGR04025">
    <property type="entry name" value="PPOX_FMN_DR2398"/>
    <property type="match status" value="1"/>
</dbReference>
<sequence>MTAAPEGTRTEIRTLAELQEITGEASGPSLAKERDRLLGVHREWLAVSRFCLLATAGADGTCDVSPKGDPAGFAHVVDDHTLAIPERPGNGRVDGWRNVLENPHVGLIFLVPGRTDTLRINGRARLVRDAPWFDELAVKGRRPLLACEVTVDQVFFHCPKAFLRSELWQTDSWPAKDRLPSVAALAKELSRPDTPLAEIEEYYGPSYAQRLY</sequence>
<dbReference type="Pfam" id="PF01243">
    <property type="entry name" value="PNPOx_N"/>
    <property type="match status" value="1"/>
</dbReference>
<evidence type="ECO:0000313" key="2">
    <source>
        <dbReference type="EMBL" id="MEQ3552218.1"/>
    </source>
</evidence>
<dbReference type="InterPro" id="IPR012349">
    <property type="entry name" value="Split_barrel_FMN-bd"/>
</dbReference>
<dbReference type="Gene3D" id="2.30.110.10">
    <property type="entry name" value="Electron Transport, Fmn-binding Protein, Chain A"/>
    <property type="match status" value="1"/>
</dbReference>
<dbReference type="Proteomes" id="UP001494902">
    <property type="component" value="Unassembled WGS sequence"/>
</dbReference>
<dbReference type="InterPro" id="IPR024029">
    <property type="entry name" value="Pyridox_Oxase_FMN-dep"/>
</dbReference>
<keyword evidence="3" id="KW-1185">Reference proteome</keyword>
<evidence type="ECO:0000259" key="1">
    <source>
        <dbReference type="Pfam" id="PF01243"/>
    </source>
</evidence>
<dbReference type="PANTHER" id="PTHR42815:SF2">
    <property type="entry name" value="FAD-BINDING, PUTATIVE (AFU_ORTHOLOGUE AFUA_6G07600)-RELATED"/>
    <property type="match status" value="1"/>
</dbReference>
<reference evidence="2 3" key="1">
    <citation type="submission" date="2024-03" db="EMBL/GenBank/DDBJ databases">
        <title>Draft genome sequence of Pseudonocardia nematodicida JCM 31783.</title>
        <authorList>
            <person name="Butdee W."/>
            <person name="Duangmal K."/>
        </authorList>
    </citation>
    <scope>NUCLEOTIDE SEQUENCE [LARGE SCALE GENOMIC DNA]</scope>
    <source>
        <strain evidence="2 3">JCM 31783</strain>
    </source>
</reference>
<dbReference type="EMBL" id="JBEDNQ010000006">
    <property type="protein sequence ID" value="MEQ3552218.1"/>
    <property type="molecule type" value="Genomic_DNA"/>
</dbReference>
<evidence type="ECO:0000313" key="3">
    <source>
        <dbReference type="Proteomes" id="UP001494902"/>
    </source>
</evidence>
<accession>A0ABV1KCL9</accession>
<dbReference type="PANTHER" id="PTHR42815">
    <property type="entry name" value="FAD-BINDING, PUTATIVE (AFU_ORTHOLOGUE AFUA_6G07600)-RELATED"/>
    <property type="match status" value="1"/>
</dbReference>
<dbReference type="InterPro" id="IPR011576">
    <property type="entry name" value="Pyridox_Oxase_N"/>
</dbReference>
<dbReference type="SUPFAM" id="SSF50475">
    <property type="entry name" value="FMN-binding split barrel"/>
    <property type="match status" value="1"/>
</dbReference>
<proteinExistence type="predicted"/>
<protein>
    <submittedName>
        <fullName evidence="2">Pyridoxamine 5'-phosphate oxidase family protein</fullName>
    </submittedName>
</protein>